<dbReference type="PANTHER" id="PTHR11662:SF285">
    <property type="entry name" value="HEXURONATE TRANSPORTER"/>
    <property type="match status" value="1"/>
</dbReference>
<accession>A0A1G4QVJ7</accession>
<comment type="subcellular location">
    <subcellularLocation>
        <location evidence="1">Membrane</location>
        <topology evidence="1">Multi-pass membrane protein</topology>
    </subcellularLocation>
</comment>
<organism evidence="7 8">
    <name type="scientific">Asticcacaulis taihuensis</name>
    <dbReference type="NCBI Taxonomy" id="260084"/>
    <lineage>
        <taxon>Bacteria</taxon>
        <taxon>Pseudomonadati</taxon>
        <taxon>Pseudomonadota</taxon>
        <taxon>Alphaproteobacteria</taxon>
        <taxon>Caulobacterales</taxon>
        <taxon>Caulobacteraceae</taxon>
        <taxon>Asticcacaulis</taxon>
    </lineage>
</organism>
<dbReference type="GO" id="GO:0016020">
    <property type="term" value="C:membrane"/>
    <property type="evidence" value="ECO:0007669"/>
    <property type="project" value="UniProtKB-SubCell"/>
</dbReference>
<dbReference type="STRING" id="260084.SAMN02927928_1547"/>
<feature type="transmembrane region" description="Helical" evidence="5">
    <location>
        <begin position="292"/>
        <end position="310"/>
    </location>
</feature>
<feature type="transmembrane region" description="Helical" evidence="5">
    <location>
        <begin position="413"/>
        <end position="434"/>
    </location>
</feature>
<feature type="transmembrane region" description="Helical" evidence="5">
    <location>
        <begin position="149"/>
        <end position="173"/>
    </location>
</feature>
<dbReference type="InterPro" id="IPR011701">
    <property type="entry name" value="MFS"/>
</dbReference>
<keyword evidence="3 5" id="KW-1133">Transmembrane helix</keyword>
<dbReference type="Proteomes" id="UP000199150">
    <property type="component" value="Unassembled WGS sequence"/>
</dbReference>
<evidence type="ECO:0000256" key="2">
    <source>
        <dbReference type="ARBA" id="ARBA00022692"/>
    </source>
</evidence>
<keyword evidence="4 5" id="KW-0472">Membrane</keyword>
<dbReference type="GO" id="GO:0015134">
    <property type="term" value="F:hexuronate transmembrane transporter activity"/>
    <property type="evidence" value="ECO:0007669"/>
    <property type="project" value="TreeGrafter"/>
</dbReference>
<dbReference type="Pfam" id="PF07690">
    <property type="entry name" value="MFS_1"/>
    <property type="match status" value="1"/>
</dbReference>
<sequence>MTPASAPPSSGAQKPSHYRWTICGLLLAAIAINYVHRQMIGVLKGPLSAEMGWTEEGYADVVFWFQAAYALGFLAWGRILDKIGARIGYTLAFSVWTLAHMFTGAVTSGLQFTLARVALGIGESGSFPSSLKAVTEWFPQRERALATGIFNAGSNIGAIIAPLIVPMIALSAVSLNFGFGPLNLPGLDWGWRGAFYVTGALSLIWAVVWWMMYRRPTEHAKVNAAELALIQSDPADHVDKVPWFKLLFVKETWVFALGKFFIDPIWWLWLFWLPDFFQKNYGLDLKSFGPPVIAVYLLSDVGSVAGGWLSSTLIKRGISVNVARKVTLLICALCVLPVLLAQGTSNLWVAVLIIGVAAAAHQAFSANLYTLPSDLLPRSAVASVIGIGGMAGAVGGMFMSKFVGYILDKTHNYSIIFMIAAFTYLVAFAVIHLLSPKLKRNTSIGQ</sequence>
<proteinExistence type="predicted"/>
<evidence type="ECO:0000313" key="7">
    <source>
        <dbReference type="EMBL" id="SCW48465.1"/>
    </source>
</evidence>
<dbReference type="InterPro" id="IPR020846">
    <property type="entry name" value="MFS_dom"/>
</dbReference>
<dbReference type="PANTHER" id="PTHR11662">
    <property type="entry name" value="SOLUTE CARRIER FAMILY 17"/>
    <property type="match status" value="1"/>
</dbReference>
<feature type="transmembrane region" description="Helical" evidence="5">
    <location>
        <begin position="253"/>
        <end position="272"/>
    </location>
</feature>
<reference evidence="8" key="1">
    <citation type="submission" date="2016-10" db="EMBL/GenBank/DDBJ databases">
        <authorList>
            <person name="Varghese N."/>
            <person name="Submissions S."/>
        </authorList>
    </citation>
    <scope>NUCLEOTIDE SEQUENCE [LARGE SCALE GENOMIC DNA]</scope>
    <source>
        <strain evidence="8">CGMCC 1.3431</strain>
    </source>
</reference>
<dbReference type="InterPro" id="IPR036259">
    <property type="entry name" value="MFS_trans_sf"/>
</dbReference>
<feature type="transmembrane region" description="Helical" evidence="5">
    <location>
        <begin position="322"/>
        <end position="341"/>
    </location>
</feature>
<feature type="transmembrane region" description="Helical" evidence="5">
    <location>
        <begin position="381"/>
        <end position="407"/>
    </location>
</feature>
<dbReference type="EMBL" id="FMTS01000001">
    <property type="protein sequence ID" value="SCW48465.1"/>
    <property type="molecule type" value="Genomic_DNA"/>
</dbReference>
<evidence type="ECO:0000259" key="6">
    <source>
        <dbReference type="PROSITE" id="PS50850"/>
    </source>
</evidence>
<feature type="domain" description="Major facilitator superfamily (MFS) profile" evidence="6">
    <location>
        <begin position="22"/>
        <end position="439"/>
    </location>
</feature>
<keyword evidence="2 5" id="KW-0812">Transmembrane</keyword>
<dbReference type="AlphaFoldDB" id="A0A1G4QVJ7"/>
<evidence type="ECO:0000256" key="5">
    <source>
        <dbReference type="SAM" id="Phobius"/>
    </source>
</evidence>
<evidence type="ECO:0000256" key="4">
    <source>
        <dbReference type="ARBA" id="ARBA00023136"/>
    </source>
</evidence>
<feature type="transmembrane region" description="Helical" evidence="5">
    <location>
        <begin position="347"/>
        <end position="369"/>
    </location>
</feature>
<name>A0A1G4QVJ7_9CAUL</name>
<dbReference type="PROSITE" id="PS50850">
    <property type="entry name" value="MFS"/>
    <property type="match status" value="1"/>
</dbReference>
<evidence type="ECO:0000256" key="1">
    <source>
        <dbReference type="ARBA" id="ARBA00004141"/>
    </source>
</evidence>
<feature type="transmembrane region" description="Helical" evidence="5">
    <location>
        <begin position="193"/>
        <end position="213"/>
    </location>
</feature>
<dbReference type="OrthoDB" id="9794076at2"/>
<dbReference type="RefSeq" id="WP_090645725.1">
    <property type="nucleotide sequence ID" value="NZ_CBCRYE010000001.1"/>
</dbReference>
<evidence type="ECO:0000313" key="8">
    <source>
        <dbReference type="Proteomes" id="UP000199150"/>
    </source>
</evidence>
<evidence type="ECO:0000256" key="3">
    <source>
        <dbReference type="ARBA" id="ARBA00022989"/>
    </source>
</evidence>
<dbReference type="CDD" id="cd17319">
    <property type="entry name" value="MFS_ExuT_GudP_like"/>
    <property type="match status" value="1"/>
</dbReference>
<keyword evidence="8" id="KW-1185">Reference proteome</keyword>
<feature type="transmembrane region" description="Helical" evidence="5">
    <location>
        <begin position="61"/>
        <end position="80"/>
    </location>
</feature>
<dbReference type="InterPro" id="IPR050382">
    <property type="entry name" value="MFS_Na/Anion_cotransporter"/>
</dbReference>
<dbReference type="Gene3D" id="1.20.1250.20">
    <property type="entry name" value="MFS general substrate transporter like domains"/>
    <property type="match status" value="2"/>
</dbReference>
<protein>
    <submittedName>
        <fullName evidence="7">MFS transporter, ACS family, hexuronate transporter</fullName>
    </submittedName>
</protein>
<gene>
    <name evidence="7" type="ORF">SAMN02927928_1547</name>
</gene>
<dbReference type="SUPFAM" id="SSF103473">
    <property type="entry name" value="MFS general substrate transporter"/>
    <property type="match status" value="1"/>
</dbReference>